<keyword evidence="2 11" id="KW-0820">tRNA-binding</keyword>
<evidence type="ECO:0000256" key="2">
    <source>
        <dbReference type="ARBA" id="ARBA00022555"/>
    </source>
</evidence>
<keyword evidence="6 11" id="KW-0862">Zinc</keyword>
<gene>
    <name evidence="11" type="primary">thrS</name>
    <name evidence="13" type="ORF">KN1_15220</name>
</gene>
<dbReference type="PANTHER" id="PTHR11451:SF44">
    <property type="entry name" value="THREONINE--TRNA LIGASE, CHLOROPLASTIC_MITOCHONDRIAL 2"/>
    <property type="match status" value="1"/>
</dbReference>
<evidence type="ECO:0000256" key="5">
    <source>
        <dbReference type="ARBA" id="ARBA00022741"/>
    </source>
</evidence>
<dbReference type="Pfam" id="PF03129">
    <property type="entry name" value="HGTP_anticodon"/>
    <property type="match status" value="1"/>
</dbReference>
<feature type="binding site" evidence="11">
    <location>
        <position position="409"/>
    </location>
    <ligand>
        <name>Zn(2+)</name>
        <dbReference type="ChEBI" id="CHEBI:29105"/>
        <note>catalytic</note>
    </ligand>
</feature>
<dbReference type="GO" id="GO:0005524">
    <property type="term" value="F:ATP binding"/>
    <property type="evidence" value="ECO:0007669"/>
    <property type="project" value="UniProtKB-UniRule"/>
</dbReference>
<dbReference type="FunFam" id="3.30.930.10:FF:000002">
    <property type="entry name" value="Threonine--tRNA ligase"/>
    <property type="match status" value="1"/>
</dbReference>
<keyword evidence="9 11" id="KW-0030">Aminoacyl-tRNA synthetase</keyword>
<dbReference type="InterPro" id="IPR002320">
    <property type="entry name" value="Thr-tRNA-ligase_IIa"/>
</dbReference>
<dbReference type="NCBIfam" id="TIGR00418">
    <property type="entry name" value="thrS"/>
    <property type="match status" value="1"/>
</dbReference>
<dbReference type="InterPro" id="IPR036621">
    <property type="entry name" value="Anticodon-bd_dom_sf"/>
</dbReference>
<dbReference type="Pfam" id="PF00587">
    <property type="entry name" value="tRNA-synt_2b"/>
    <property type="match status" value="1"/>
</dbReference>
<dbReference type="InterPro" id="IPR002314">
    <property type="entry name" value="aa-tRNA-synt_IIb"/>
</dbReference>
<keyword evidence="3 11" id="KW-0436">Ligase</keyword>
<keyword evidence="8 11" id="KW-0648">Protein biosynthesis</keyword>
<dbReference type="AlphaFoldDB" id="A0A8D5U607"/>
<name>A0A8D5U607_9CREN</name>
<dbReference type="GO" id="GO:0005737">
    <property type="term" value="C:cytoplasm"/>
    <property type="evidence" value="ECO:0007669"/>
    <property type="project" value="UniProtKB-SubCell"/>
</dbReference>
<comment type="subunit">
    <text evidence="11">Homodimer.</text>
</comment>
<feature type="domain" description="Aminoacyl-transfer RNA synthetases class-II family profile" evidence="12">
    <location>
        <begin position="126"/>
        <end position="432"/>
    </location>
</feature>
<dbReference type="GO" id="GO:0046872">
    <property type="term" value="F:metal ion binding"/>
    <property type="evidence" value="ECO:0007669"/>
    <property type="project" value="UniProtKB-KW"/>
</dbReference>
<evidence type="ECO:0000256" key="6">
    <source>
        <dbReference type="ARBA" id="ARBA00022833"/>
    </source>
</evidence>
<evidence type="ECO:0000313" key="13">
    <source>
        <dbReference type="EMBL" id="BCU70225.1"/>
    </source>
</evidence>
<evidence type="ECO:0000256" key="10">
    <source>
        <dbReference type="ARBA" id="ARBA00049515"/>
    </source>
</evidence>
<dbReference type="InterPro" id="IPR004154">
    <property type="entry name" value="Anticodon-bd"/>
</dbReference>
<proteinExistence type="inferred from homology"/>
<feature type="binding site" evidence="11">
    <location>
        <position position="281"/>
    </location>
    <ligand>
        <name>Zn(2+)</name>
        <dbReference type="ChEBI" id="CHEBI:29105"/>
        <note>catalytic</note>
    </ligand>
</feature>
<dbReference type="InterPro" id="IPR045864">
    <property type="entry name" value="aa-tRNA-synth_II/BPL/LPL"/>
</dbReference>
<sequence length="545" mass="63432">MAIMEEYKSVWLKAGVIYALNLAQAGLKPVEVGLGERDFYVDVESQSTITLEEAKKFAKYNKFSYELKDGEVVYNGIKIKVNGGEPAPVEPQYFEILNVSVHHPTPELQYVRIRGVGFEKEEQLKDYLNWLEKVSEYDHRVIGERLDLFSFPDEAAPGVVLFHPNGQTIRKELIRYMEEINNSMGYKEVYTSHVYRSILWKISGHYDHYKDKMLLFNVEDEELGIKPMNCPAHILIYKSKTRSYRDLPIRFSEFGHVYRWEKKGELYGLLRVRGFTQDDGHIFLRDDQLKDELKMLIRKTLDVLATFGFKGDDVRINLSTRPDDSIGTDEQWDKATEALVTALKELNVSYVVKEKEGAFYGPKIDFDIRDSLSRWWQLSTIQVDFNLPERFKLEYVDKDGSKKRPVMVHRAIYGSIDRFMAIILEHFRGKLPTWISPIQVRVLPITEDVDEYANQILFKLREKNFRADIDTGEETLSKRIKRAYDEGIPYIVIVGKKEMEKGEITVRARGNVEVRNVKLDSFLSALMEEIKNRDLSQNSTISKLK</sequence>
<dbReference type="EC" id="6.1.1.3" evidence="11"/>
<dbReference type="EMBL" id="AP024597">
    <property type="protein sequence ID" value="BCU70225.1"/>
    <property type="molecule type" value="Genomic_DNA"/>
</dbReference>
<comment type="cofactor">
    <cofactor evidence="11">
        <name>Zn(2+)</name>
        <dbReference type="ChEBI" id="CHEBI:29105"/>
    </cofactor>
    <text evidence="11">Binds 1 zinc ion per subunit.</text>
</comment>
<comment type="catalytic activity">
    <reaction evidence="10 11">
        <text>tRNA(Thr) + L-threonine + ATP = L-threonyl-tRNA(Thr) + AMP + diphosphate + H(+)</text>
        <dbReference type="Rhea" id="RHEA:24624"/>
        <dbReference type="Rhea" id="RHEA-COMP:9670"/>
        <dbReference type="Rhea" id="RHEA-COMP:9704"/>
        <dbReference type="ChEBI" id="CHEBI:15378"/>
        <dbReference type="ChEBI" id="CHEBI:30616"/>
        <dbReference type="ChEBI" id="CHEBI:33019"/>
        <dbReference type="ChEBI" id="CHEBI:57926"/>
        <dbReference type="ChEBI" id="CHEBI:78442"/>
        <dbReference type="ChEBI" id="CHEBI:78534"/>
        <dbReference type="ChEBI" id="CHEBI:456215"/>
        <dbReference type="EC" id="6.1.1.3"/>
    </reaction>
</comment>
<evidence type="ECO:0000256" key="8">
    <source>
        <dbReference type="ARBA" id="ARBA00022917"/>
    </source>
</evidence>
<evidence type="ECO:0000256" key="1">
    <source>
        <dbReference type="ARBA" id="ARBA00008226"/>
    </source>
</evidence>
<keyword evidence="7 11" id="KW-0067">ATP-binding</keyword>
<evidence type="ECO:0000256" key="3">
    <source>
        <dbReference type="ARBA" id="ARBA00022598"/>
    </source>
</evidence>
<dbReference type="GO" id="GO:0006435">
    <property type="term" value="P:threonyl-tRNA aminoacylation"/>
    <property type="evidence" value="ECO:0007669"/>
    <property type="project" value="UniProtKB-UniRule"/>
</dbReference>
<dbReference type="InterPro" id="IPR047246">
    <property type="entry name" value="ThrRS_anticodon"/>
</dbReference>
<dbReference type="InterPro" id="IPR006195">
    <property type="entry name" value="aa-tRNA-synth_II"/>
</dbReference>
<dbReference type="GO" id="GO:0004829">
    <property type="term" value="F:threonine-tRNA ligase activity"/>
    <property type="evidence" value="ECO:0007669"/>
    <property type="project" value="UniProtKB-UniRule"/>
</dbReference>
<keyword evidence="5 11" id="KW-0547">Nucleotide-binding</keyword>
<evidence type="ECO:0000313" key="14">
    <source>
        <dbReference type="Proteomes" id="UP000825123"/>
    </source>
</evidence>
<dbReference type="FunFam" id="3.40.50.800:FF:000001">
    <property type="entry name" value="Threonine--tRNA ligase"/>
    <property type="match status" value="1"/>
</dbReference>
<dbReference type="PANTHER" id="PTHR11451">
    <property type="entry name" value="THREONINE-TRNA LIGASE"/>
    <property type="match status" value="1"/>
</dbReference>
<dbReference type="Proteomes" id="UP000825123">
    <property type="component" value="Chromosome"/>
</dbReference>
<dbReference type="SUPFAM" id="SSF55681">
    <property type="entry name" value="Class II aaRS and biotin synthetases"/>
    <property type="match status" value="1"/>
</dbReference>
<dbReference type="InterPro" id="IPR033728">
    <property type="entry name" value="ThrRS_core"/>
</dbReference>
<protein>
    <recommendedName>
        <fullName evidence="11">Threonine--tRNA ligase</fullName>
        <ecNumber evidence="11">6.1.1.3</ecNumber>
    </recommendedName>
    <alternativeName>
        <fullName evidence="11">Threonyl-tRNA synthetase</fullName>
        <shortName evidence="11">ThrRS</shortName>
    </alternativeName>
</protein>
<evidence type="ECO:0000259" key="12">
    <source>
        <dbReference type="PROSITE" id="PS50862"/>
    </source>
</evidence>
<evidence type="ECO:0000256" key="9">
    <source>
        <dbReference type="ARBA" id="ARBA00023146"/>
    </source>
</evidence>
<dbReference type="PROSITE" id="PS50862">
    <property type="entry name" value="AA_TRNA_LIGASE_II"/>
    <property type="match status" value="1"/>
</dbReference>
<evidence type="ECO:0000256" key="7">
    <source>
        <dbReference type="ARBA" id="ARBA00022840"/>
    </source>
</evidence>
<comment type="caution">
    <text evidence="11">Lacks conserved residue(s) required for the propagation of feature annotation.</text>
</comment>
<organism evidence="13 14">
    <name type="scientific">Stygiolobus caldivivus</name>
    <dbReference type="NCBI Taxonomy" id="2824673"/>
    <lineage>
        <taxon>Archaea</taxon>
        <taxon>Thermoproteota</taxon>
        <taxon>Thermoprotei</taxon>
        <taxon>Sulfolobales</taxon>
        <taxon>Sulfolobaceae</taxon>
        <taxon>Stygiolobus</taxon>
    </lineage>
</organism>
<dbReference type="CDD" id="cd00860">
    <property type="entry name" value="ThrRS_anticodon"/>
    <property type="match status" value="1"/>
</dbReference>
<dbReference type="PRINTS" id="PR01047">
    <property type="entry name" value="TRNASYNTHTHR"/>
</dbReference>
<dbReference type="Gene3D" id="3.30.930.10">
    <property type="entry name" value="Bira Bifunctional Protein, Domain 2"/>
    <property type="match status" value="1"/>
</dbReference>
<accession>A0A8D5U607</accession>
<keyword evidence="11" id="KW-0694">RNA-binding</keyword>
<dbReference type="GO" id="GO:0000049">
    <property type="term" value="F:tRNA binding"/>
    <property type="evidence" value="ECO:0007669"/>
    <property type="project" value="UniProtKB-KW"/>
</dbReference>
<dbReference type="HAMAP" id="MF_00184">
    <property type="entry name" value="Thr_tRNA_synth"/>
    <property type="match status" value="1"/>
</dbReference>
<dbReference type="Gene3D" id="3.40.50.800">
    <property type="entry name" value="Anticodon-binding domain"/>
    <property type="match status" value="1"/>
</dbReference>
<dbReference type="CDD" id="cd00771">
    <property type="entry name" value="ThrRS_core"/>
    <property type="match status" value="1"/>
</dbReference>
<dbReference type="KEGG" id="csty:KN1_15220"/>
<evidence type="ECO:0000256" key="4">
    <source>
        <dbReference type="ARBA" id="ARBA00022723"/>
    </source>
</evidence>
<reference evidence="13 14" key="1">
    <citation type="submission" date="2021-04" db="EMBL/GenBank/DDBJ databases">
        <title>Complete genome sequence of Stygiolobus sp. KN-1.</title>
        <authorList>
            <person name="Nakamura K."/>
            <person name="Sakai H."/>
            <person name="Kurosawa N."/>
        </authorList>
    </citation>
    <scope>NUCLEOTIDE SEQUENCE [LARGE SCALE GENOMIC DNA]</scope>
    <source>
        <strain evidence="13 14">KN-1</strain>
    </source>
</reference>
<comment type="subcellular location">
    <subcellularLocation>
        <location evidence="11">Cytoplasm</location>
    </subcellularLocation>
</comment>
<dbReference type="SUPFAM" id="SSF52954">
    <property type="entry name" value="Class II aaRS ABD-related"/>
    <property type="match status" value="1"/>
</dbReference>
<keyword evidence="4 11" id="KW-0479">Metal-binding</keyword>
<keyword evidence="11" id="KW-0963">Cytoplasm</keyword>
<evidence type="ECO:0000256" key="11">
    <source>
        <dbReference type="HAMAP-Rule" id="MF_00184"/>
    </source>
</evidence>
<comment type="similarity">
    <text evidence="1 11">Belongs to the class-II aminoacyl-tRNA synthetase family.</text>
</comment>
<keyword evidence="14" id="KW-1185">Reference proteome</keyword>
<feature type="binding site" evidence="11">
    <location>
        <position position="230"/>
    </location>
    <ligand>
        <name>Zn(2+)</name>
        <dbReference type="ChEBI" id="CHEBI:29105"/>
        <note>catalytic</note>
    </ligand>
</feature>